<gene>
    <name evidence="1" type="ORF">BECKFW1821A_GA0114235_10548</name>
    <name evidence="2" type="ORF">BECKFW1821B_GA0114236_11764</name>
</gene>
<name>A0A450SNW8_9GAMM</name>
<dbReference type="AlphaFoldDB" id="A0A450SNW8"/>
<proteinExistence type="predicted"/>
<reference evidence="1" key="1">
    <citation type="submission" date="2019-02" db="EMBL/GenBank/DDBJ databases">
        <authorList>
            <person name="Gruber-Vodicka R. H."/>
            <person name="Seah K. B. B."/>
        </authorList>
    </citation>
    <scope>NUCLEOTIDE SEQUENCE</scope>
    <source>
        <strain evidence="2">BECK_BZ106</strain>
        <strain evidence="1">BECK_BZ15</strain>
    </source>
</reference>
<organism evidence="1">
    <name type="scientific">Candidatus Kentrum sp. FW</name>
    <dbReference type="NCBI Taxonomy" id="2126338"/>
    <lineage>
        <taxon>Bacteria</taxon>
        <taxon>Pseudomonadati</taxon>
        <taxon>Pseudomonadota</taxon>
        <taxon>Gammaproteobacteria</taxon>
        <taxon>Candidatus Kentrum</taxon>
    </lineage>
</organism>
<accession>A0A450SNW8</accession>
<dbReference type="EMBL" id="CAADFD010000176">
    <property type="protein sequence ID" value="VFJ69981.1"/>
    <property type="molecule type" value="Genomic_DNA"/>
</dbReference>
<sequence length="164" mass="18603">MGVRSFLFPPSLIPNAFVGGIPISTGNRIADCHTRSHQGRRLRFLPCLLFSELLFPDMVPDRGEYEPLPRYVVLEQCGVSVNMSEHRLVPIKYMDAESGGKGKGKTCPHYRHYRIWIRVFSGVIVAADCPRSPIHRAFNFSKPGKCSKSPWASILSTFPARWQW</sequence>
<protein>
    <submittedName>
        <fullName evidence="1">Uncharacterized protein</fullName>
    </submittedName>
</protein>
<evidence type="ECO:0000313" key="1">
    <source>
        <dbReference type="EMBL" id="VFJ55489.1"/>
    </source>
</evidence>
<dbReference type="EMBL" id="CAADEW010000054">
    <property type="protein sequence ID" value="VFJ55489.1"/>
    <property type="molecule type" value="Genomic_DNA"/>
</dbReference>
<evidence type="ECO:0000313" key="2">
    <source>
        <dbReference type="EMBL" id="VFJ69981.1"/>
    </source>
</evidence>